<dbReference type="InterPro" id="IPR004095">
    <property type="entry name" value="TGS"/>
</dbReference>
<dbReference type="InterPro" id="IPR012676">
    <property type="entry name" value="TGS-like"/>
</dbReference>
<dbReference type="InterPro" id="IPR007685">
    <property type="entry name" value="RelA_SpoT"/>
</dbReference>
<dbReference type="EMBL" id="PUGF01000014">
    <property type="protein sequence ID" value="PRC92291.1"/>
    <property type="molecule type" value="Genomic_DNA"/>
</dbReference>
<evidence type="ECO:0000256" key="5">
    <source>
        <dbReference type="RuleBase" id="RU003847"/>
    </source>
</evidence>
<dbReference type="InterPro" id="IPR002912">
    <property type="entry name" value="ACT_dom"/>
</dbReference>
<dbReference type="OrthoDB" id="9805041at2"/>
<dbReference type="Pfam" id="PF04607">
    <property type="entry name" value="RelA_SpoT"/>
    <property type="match status" value="1"/>
</dbReference>
<dbReference type="PROSITE" id="PS51671">
    <property type="entry name" value="ACT"/>
    <property type="match status" value="1"/>
</dbReference>
<dbReference type="SUPFAM" id="SSF109604">
    <property type="entry name" value="HD-domain/PDEase-like"/>
    <property type="match status" value="1"/>
</dbReference>
<sequence>MVSIAAVNSENIDNLVASLSPEDAQRVLDALEFVSPHYEAVELVTGQNALQFARGVAATLGSLRSDADTRIASLLFELPQIDPRAAEGIEARFGKEIVDLVGGVRGLMRLSALHLMQQAALPEPGRNKNAAQQASTQLETLRKMLLAMASDMRVVLVRLASRLTTLRYFAEQKRFDETSKQYARETFDLYAPLANRLGVWQMKWELEDLSFRFIEPESYSKIARMLEEKRTEREEFIAKSIDRLQHEMNAVGIKAEVFGRPKHIFSIWNKMRGKDIDFDELNDVRAFRIIVDDIKACYTVLGIVHNIWTPVPEEFDDYIARPKPNGYQSLHTVVIADDKRGFEVQVRTKDMHHFAEYGVAAHWRYKEEGGSNFAGQEYDEKIAWLRQLLAWKTDITEAVVGDDNLQREWVEKLKSTTLDDRIYVLTPQARVIELPNNATPIDFAYHLHTSVGHNCRGARVDGVMVPLNTPLKNGQTVEIITAKIGLETGPSRDWLNPEYAVGSRTRSKIRAWFNALDQQETLSKGRAQVEKTLQREGKTVMNLEELARKCGFDKVEDLFLSVGKEEFSLRQVEHALHDEVVPPVSDEVLINKSRASSVIQGAKSGVLVVGTDGLLTLLAKCCKPAPPDVIVGFVTRGKGVSIHRANCKNFTEMRKKSPERVILTTWGQPGRETVYPVDIYVLAQDRQGLLRDISEIFSREKINVIGVSTQSAKGQARMSFTAEIGSTAQLQKALMVLRDVSGVQDVRRQ</sequence>
<evidence type="ECO:0000256" key="1">
    <source>
        <dbReference type="ARBA" id="ARBA00019852"/>
    </source>
</evidence>
<comment type="similarity">
    <text evidence="5">Belongs to the relA/spoT family.</text>
</comment>
<dbReference type="InterPro" id="IPR004811">
    <property type="entry name" value="RelA/Spo_fam"/>
</dbReference>
<dbReference type="CDD" id="cd05399">
    <property type="entry name" value="NT_Rel-Spo_like"/>
    <property type="match status" value="1"/>
</dbReference>
<dbReference type="GO" id="GO:0008728">
    <property type="term" value="F:GTP diphosphokinase activity"/>
    <property type="evidence" value="ECO:0007669"/>
    <property type="project" value="TreeGrafter"/>
</dbReference>
<dbReference type="GO" id="GO:0015949">
    <property type="term" value="P:nucleobase-containing small molecule interconversion"/>
    <property type="evidence" value="ECO:0007669"/>
    <property type="project" value="UniProtKB-ARBA"/>
</dbReference>
<evidence type="ECO:0000256" key="2">
    <source>
        <dbReference type="ARBA" id="ARBA00029754"/>
    </source>
</evidence>
<dbReference type="GO" id="GO:0008893">
    <property type="term" value="F:guanosine-3',5'-bis(diphosphate) 3'-diphosphatase activity"/>
    <property type="evidence" value="ECO:0007669"/>
    <property type="project" value="TreeGrafter"/>
</dbReference>
<feature type="domain" description="TGS" evidence="7">
    <location>
        <begin position="420"/>
        <end position="481"/>
    </location>
</feature>
<proteinExistence type="inferred from homology"/>
<dbReference type="Pfam" id="PF13291">
    <property type="entry name" value="ACT_4"/>
    <property type="match status" value="1"/>
</dbReference>
<keyword evidence="9" id="KW-1185">Reference proteome</keyword>
<dbReference type="InterPro" id="IPR012675">
    <property type="entry name" value="Beta-grasp_dom_sf"/>
</dbReference>
<dbReference type="Gene3D" id="3.10.20.30">
    <property type="match status" value="1"/>
</dbReference>
<dbReference type="SUPFAM" id="SSF55021">
    <property type="entry name" value="ACT-like"/>
    <property type="match status" value="1"/>
</dbReference>
<dbReference type="InterPro" id="IPR045865">
    <property type="entry name" value="ACT-like_dom_sf"/>
</dbReference>
<dbReference type="CDD" id="cd04876">
    <property type="entry name" value="ACT_RelA-SpoT"/>
    <property type="match status" value="1"/>
</dbReference>
<dbReference type="Gene3D" id="3.30.460.10">
    <property type="entry name" value="Beta Polymerase, domain 2"/>
    <property type="match status" value="1"/>
</dbReference>
<dbReference type="SUPFAM" id="SSF81301">
    <property type="entry name" value="Nucleotidyltransferase"/>
    <property type="match status" value="1"/>
</dbReference>
<dbReference type="InterPro" id="IPR033655">
    <property type="entry name" value="TGS_RelA/SpoT"/>
</dbReference>
<comment type="function">
    <text evidence="5">In eubacteria ppGpp (guanosine 3'-diphosphate 5'-diphosphate) is a mediator of the stringent response that coordinates a variety of cellular activities in response to changes in nutritional abundance.</text>
</comment>
<dbReference type="PANTHER" id="PTHR21262">
    <property type="entry name" value="GUANOSINE-3',5'-BIS DIPHOSPHATE 3'-PYROPHOSPHOHYDROLASE"/>
    <property type="match status" value="1"/>
</dbReference>
<dbReference type="SMART" id="SM00954">
    <property type="entry name" value="RelA_SpoT"/>
    <property type="match status" value="1"/>
</dbReference>
<dbReference type="CDD" id="cd01668">
    <property type="entry name" value="TGS_RSH"/>
    <property type="match status" value="1"/>
</dbReference>
<gene>
    <name evidence="8" type="ORF">S2091_2950</name>
</gene>
<dbReference type="AlphaFoldDB" id="A0A2S9GX59"/>
<dbReference type="InterPro" id="IPR043519">
    <property type="entry name" value="NT_sf"/>
</dbReference>
<dbReference type="RefSeq" id="WP_105532700.1">
    <property type="nucleotide sequence ID" value="NZ_PUGF01000014.1"/>
</dbReference>
<dbReference type="Proteomes" id="UP000237839">
    <property type="component" value="Unassembled WGS sequence"/>
</dbReference>
<evidence type="ECO:0000313" key="8">
    <source>
        <dbReference type="EMBL" id="PRC92291.1"/>
    </source>
</evidence>
<protein>
    <recommendedName>
        <fullName evidence="1">GTP pyrophosphokinase</fullName>
    </recommendedName>
    <alternativeName>
        <fullName evidence="3">(p)ppGpp synthase</fullName>
    </alternativeName>
    <alternativeName>
        <fullName evidence="2">ATP:GTP 3'-pyrophosphotransferase</fullName>
    </alternativeName>
    <alternativeName>
        <fullName evidence="4">ppGpp synthase I</fullName>
    </alternativeName>
</protein>
<accession>A0A2S9GX59</accession>
<dbReference type="GO" id="GO:0005886">
    <property type="term" value="C:plasma membrane"/>
    <property type="evidence" value="ECO:0007669"/>
    <property type="project" value="TreeGrafter"/>
</dbReference>
<evidence type="ECO:0000259" key="7">
    <source>
        <dbReference type="PROSITE" id="PS51880"/>
    </source>
</evidence>
<dbReference type="PROSITE" id="PS51880">
    <property type="entry name" value="TGS"/>
    <property type="match status" value="1"/>
</dbReference>
<evidence type="ECO:0000256" key="3">
    <source>
        <dbReference type="ARBA" id="ARBA00032407"/>
    </source>
</evidence>
<dbReference type="SUPFAM" id="SSF81271">
    <property type="entry name" value="TGS-like"/>
    <property type="match status" value="1"/>
</dbReference>
<dbReference type="Gene3D" id="3.30.70.260">
    <property type="match status" value="1"/>
</dbReference>
<dbReference type="PANTHER" id="PTHR21262:SF31">
    <property type="entry name" value="GTP PYROPHOSPHOKINASE"/>
    <property type="match status" value="1"/>
</dbReference>
<comment type="caution">
    <text evidence="8">The sequence shown here is derived from an EMBL/GenBank/DDBJ whole genome shotgun (WGS) entry which is preliminary data.</text>
</comment>
<dbReference type="Pfam" id="PF02824">
    <property type="entry name" value="TGS"/>
    <property type="match status" value="1"/>
</dbReference>
<evidence type="ECO:0000259" key="6">
    <source>
        <dbReference type="PROSITE" id="PS51671"/>
    </source>
</evidence>
<feature type="domain" description="ACT" evidence="6">
    <location>
        <begin position="678"/>
        <end position="749"/>
    </location>
</feature>
<dbReference type="Pfam" id="PF13328">
    <property type="entry name" value="HD_4"/>
    <property type="match status" value="1"/>
</dbReference>
<reference evidence="8 9" key="1">
    <citation type="submission" date="2018-02" db="EMBL/GenBank/DDBJ databases">
        <title>Solimicrobium silvestre gen. nov., sp. nov., isolated from alpine forest soil.</title>
        <authorList>
            <person name="Margesin R."/>
            <person name="Albuquerque L."/>
            <person name="Zhang D.-C."/>
            <person name="Froufe H.J.C."/>
            <person name="Severino R."/>
            <person name="Roxo I."/>
            <person name="Egas C."/>
            <person name="Da Costa M.S."/>
        </authorList>
    </citation>
    <scope>NUCLEOTIDE SEQUENCE [LARGE SCALE GENOMIC DNA]</scope>
    <source>
        <strain evidence="8 9">S20-91</strain>
    </source>
</reference>
<organism evidence="8 9">
    <name type="scientific">Solimicrobium silvestre</name>
    <dbReference type="NCBI Taxonomy" id="2099400"/>
    <lineage>
        <taxon>Bacteria</taxon>
        <taxon>Pseudomonadati</taxon>
        <taxon>Pseudomonadota</taxon>
        <taxon>Betaproteobacteria</taxon>
        <taxon>Burkholderiales</taxon>
        <taxon>Oxalobacteraceae</taxon>
        <taxon>Solimicrobium</taxon>
    </lineage>
</organism>
<evidence type="ECO:0000313" key="9">
    <source>
        <dbReference type="Proteomes" id="UP000237839"/>
    </source>
</evidence>
<dbReference type="FunFam" id="3.10.20.30:FF:000002">
    <property type="entry name" value="GTP pyrophosphokinase (RelA/SpoT)"/>
    <property type="match status" value="1"/>
</dbReference>
<dbReference type="FunFam" id="3.30.460.10:FF:000001">
    <property type="entry name" value="GTP pyrophosphokinase RelA"/>
    <property type="match status" value="1"/>
</dbReference>
<dbReference type="GO" id="GO:0015969">
    <property type="term" value="P:guanosine tetraphosphate metabolic process"/>
    <property type="evidence" value="ECO:0007669"/>
    <property type="project" value="InterPro"/>
</dbReference>
<evidence type="ECO:0000256" key="4">
    <source>
        <dbReference type="ARBA" id="ARBA00033308"/>
    </source>
</evidence>
<dbReference type="Gene3D" id="1.10.3210.10">
    <property type="entry name" value="Hypothetical protein af1432"/>
    <property type="match status" value="1"/>
</dbReference>
<name>A0A2S9GX59_9BURK</name>
<dbReference type="GO" id="GO:0042594">
    <property type="term" value="P:response to starvation"/>
    <property type="evidence" value="ECO:0007669"/>
    <property type="project" value="TreeGrafter"/>
</dbReference>
<dbReference type="NCBIfam" id="TIGR00691">
    <property type="entry name" value="spoT_relA"/>
    <property type="match status" value="1"/>
</dbReference>